<dbReference type="Gene3D" id="1.20.5.340">
    <property type="match status" value="1"/>
</dbReference>
<gene>
    <name evidence="2" type="ORF">OXH55_06370</name>
</gene>
<organism evidence="2 3">
    <name type="scientific">Clostridium ganghwense</name>
    <dbReference type="NCBI Taxonomy" id="312089"/>
    <lineage>
        <taxon>Bacteria</taxon>
        <taxon>Bacillati</taxon>
        <taxon>Bacillota</taxon>
        <taxon>Clostridia</taxon>
        <taxon>Eubacteriales</taxon>
        <taxon>Clostridiaceae</taxon>
        <taxon>Clostridium</taxon>
    </lineage>
</organism>
<proteinExistence type="predicted"/>
<sequence length="151" mass="17172">MENNTNNQNNTTPNNNDIIKRIEALENNYNNLNNEISMLEKNRLEVNESLKSFDKNLEKINSNMESIMSKLENPPLQTTNASANFSKGKTSISIEMHNPFRKLAVGILSGIYTVVDKTIETTSTMRENLEDIAAEAQYNNKKRRMNSAEQS</sequence>
<dbReference type="RefSeq" id="WP_268048950.1">
    <property type="nucleotide sequence ID" value="NZ_JAPQES010000001.1"/>
</dbReference>
<keyword evidence="3" id="KW-1185">Reference proteome</keyword>
<evidence type="ECO:0000313" key="2">
    <source>
        <dbReference type="EMBL" id="MCY6370255.1"/>
    </source>
</evidence>
<name>A0ABT4CMG6_9CLOT</name>
<keyword evidence="1" id="KW-0175">Coiled coil</keyword>
<evidence type="ECO:0008006" key="4">
    <source>
        <dbReference type="Google" id="ProtNLM"/>
    </source>
</evidence>
<evidence type="ECO:0000256" key="1">
    <source>
        <dbReference type="SAM" id="Coils"/>
    </source>
</evidence>
<accession>A0ABT4CMG6</accession>
<protein>
    <recommendedName>
        <fullName evidence="4">DUF5082 domain-containing protein</fullName>
    </recommendedName>
</protein>
<reference evidence="2" key="1">
    <citation type="submission" date="2022-12" db="EMBL/GenBank/DDBJ databases">
        <authorList>
            <person name="Wang J."/>
        </authorList>
    </citation>
    <scope>NUCLEOTIDE SEQUENCE</scope>
    <source>
        <strain evidence="2">HY-42-06</strain>
    </source>
</reference>
<evidence type="ECO:0000313" key="3">
    <source>
        <dbReference type="Proteomes" id="UP001079657"/>
    </source>
</evidence>
<comment type="caution">
    <text evidence="2">The sequence shown here is derived from an EMBL/GenBank/DDBJ whole genome shotgun (WGS) entry which is preliminary data.</text>
</comment>
<dbReference type="EMBL" id="JAPQES010000001">
    <property type="protein sequence ID" value="MCY6370255.1"/>
    <property type="molecule type" value="Genomic_DNA"/>
</dbReference>
<dbReference type="Proteomes" id="UP001079657">
    <property type="component" value="Unassembled WGS sequence"/>
</dbReference>
<feature type="coiled-coil region" evidence="1">
    <location>
        <begin position="15"/>
        <end position="49"/>
    </location>
</feature>